<name>A0A6L8T9N6_9FIRM</name>
<dbReference type="RefSeq" id="WP_161234294.1">
    <property type="nucleotide sequence ID" value="NZ_JANGDT010000009.1"/>
</dbReference>
<organism evidence="1 2">
    <name type="scientific">Blautia wexlerae</name>
    <dbReference type="NCBI Taxonomy" id="418240"/>
    <lineage>
        <taxon>Bacteria</taxon>
        <taxon>Bacillati</taxon>
        <taxon>Bacillota</taxon>
        <taxon>Clostridia</taxon>
        <taxon>Lachnospirales</taxon>
        <taxon>Lachnospiraceae</taxon>
        <taxon>Blautia</taxon>
    </lineage>
</organism>
<accession>A0A6L8T9N6</accession>
<evidence type="ECO:0000313" key="2">
    <source>
        <dbReference type="Proteomes" id="UP000477285"/>
    </source>
</evidence>
<dbReference type="Proteomes" id="UP000477285">
    <property type="component" value="Unassembled WGS sequence"/>
</dbReference>
<comment type="caution">
    <text evidence="1">The sequence shown here is derived from an EMBL/GenBank/DDBJ whole genome shotgun (WGS) entry which is preliminary data.</text>
</comment>
<dbReference type="EMBL" id="WWVQ01000072">
    <property type="protein sequence ID" value="MZL35121.1"/>
    <property type="molecule type" value="Genomic_DNA"/>
</dbReference>
<sequence length="75" mass="8302">MLVGDLVYNDNFDCDCNYKIYDCTAADAHYNSGAACIYDTVRDGNRKPLDAVLDMQVLYLTVTGCTIIIEAGRNL</sequence>
<reference evidence="1 2" key="1">
    <citation type="journal article" date="2019" name="Nat. Med.">
        <title>A library of human gut bacterial isolates paired with longitudinal multiomics data enables mechanistic microbiome research.</title>
        <authorList>
            <person name="Poyet M."/>
            <person name="Groussin M."/>
            <person name="Gibbons S.M."/>
            <person name="Avila-Pacheco J."/>
            <person name="Jiang X."/>
            <person name="Kearney S.M."/>
            <person name="Perrotta A.R."/>
            <person name="Berdy B."/>
            <person name="Zhao S."/>
            <person name="Lieberman T.D."/>
            <person name="Swanson P.K."/>
            <person name="Smith M."/>
            <person name="Roesemann S."/>
            <person name="Alexander J.E."/>
            <person name="Rich S.A."/>
            <person name="Livny J."/>
            <person name="Vlamakis H."/>
            <person name="Clish C."/>
            <person name="Bullock K."/>
            <person name="Deik A."/>
            <person name="Scott J."/>
            <person name="Pierce K.A."/>
            <person name="Xavier R.J."/>
            <person name="Alm E.J."/>
        </authorList>
    </citation>
    <scope>NUCLEOTIDE SEQUENCE [LARGE SCALE GENOMIC DNA]</scope>
    <source>
        <strain evidence="1 2">BIOML-A1</strain>
    </source>
</reference>
<evidence type="ECO:0000313" key="1">
    <source>
        <dbReference type="EMBL" id="MZL35121.1"/>
    </source>
</evidence>
<protein>
    <submittedName>
        <fullName evidence="1">Uncharacterized protein</fullName>
    </submittedName>
</protein>
<proteinExistence type="predicted"/>
<gene>
    <name evidence="1" type="ORF">GT728_18530</name>
</gene>
<dbReference type="AlphaFoldDB" id="A0A6L8T9N6"/>